<dbReference type="Proteomes" id="UP001305606">
    <property type="component" value="Chromosome"/>
</dbReference>
<proteinExistence type="predicted"/>
<dbReference type="InterPro" id="IPR001509">
    <property type="entry name" value="Epimerase_deHydtase"/>
</dbReference>
<feature type="domain" description="NAD-dependent epimerase/dehydratase" evidence="1">
    <location>
        <begin position="5"/>
        <end position="233"/>
    </location>
</feature>
<gene>
    <name evidence="2" type="ORF">PS467_03205</name>
</gene>
<dbReference type="Pfam" id="PF01370">
    <property type="entry name" value="Epimerase"/>
    <property type="match status" value="1"/>
</dbReference>
<reference evidence="2 3" key="1">
    <citation type="submission" date="2023-02" db="EMBL/GenBank/DDBJ databases">
        <title>Streptomyces sp. SCA4-21 with antifungal activity against Fusarium oxysporum f. sp. cubense, Streptomyces sp. SCA2-17 with antifungal activity against Fusarium oxysporum f. sp. cubense.</title>
        <authorList>
            <person name="Qi D."/>
        </authorList>
    </citation>
    <scope>NUCLEOTIDE SEQUENCE [LARGE SCALE GENOMIC DNA]</scope>
    <source>
        <strain evidence="2 3">SCA4-21</strain>
    </source>
</reference>
<dbReference type="RefSeq" id="WP_311033871.1">
    <property type="nucleotide sequence ID" value="NZ_CP117522.1"/>
</dbReference>
<keyword evidence="3" id="KW-1185">Reference proteome</keyword>
<dbReference type="PANTHER" id="PTHR48079">
    <property type="entry name" value="PROTEIN YEEZ"/>
    <property type="match status" value="1"/>
</dbReference>
<sequence length="307" mass="32087">MTARVLVAGATGVIGRALVPLLRAHGHHVTALVREPSRAAGLDPDDLVVADALDAPAVRAAVASARPEVVVHQLSALRGSTAQGLEHTARLRTEGTAHLIAAAEAAGARRIVAQSIAFATAPHGGPVLTEDAPLHLDAPDPGWALTTRAIAELERRVLGAAALSGVVLRYGTLYGPGTLYHRGGAIGAAVARGRLPLPEPAAGVTSFLHVEDAARAALHAVEADEVRGVFNVADDDPAEAAVWLPEYARLLGAPPPRVVPAQLAERMLGWLTSHQLTAMRGAANDRIRRELDWKPATPSWRTRLAAD</sequence>
<dbReference type="Gene3D" id="3.40.50.720">
    <property type="entry name" value="NAD(P)-binding Rossmann-like Domain"/>
    <property type="match status" value="1"/>
</dbReference>
<dbReference type="InterPro" id="IPR036291">
    <property type="entry name" value="NAD(P)-bd_dom_sf"/>
</dbReference>
<protein>
    <submittedName>
        <fullName evidence="2">NAD(P)-dependent oxidoreductase</fullName>
    </submittedName>
</protein>
<dbReference type="PANTHER" id="PTHR48079:SF6">
    <property type="entry name" value="NAD(P)-BINDING DOMAIN-CONTAINING PROTEIN-RELATED"/>
    <property type="match status" value="1"/>
</dbReference>
<evidence type="ECO:0000313" key="3">
    <source>
        <dbReference type="Proteomes" id="UP001305606"/>
    </source>
</evidence>
<dbReference type="EMBL" id="CP117522">
    <property type="protein sequence ID" value="WNE94404.1"/>
    <property type="molecule type" value="Genomic_DNA"/>
</dbReference>
<dbReference type="InterPro" id="IPR051783">
    <property type="entry name" value="NAD(P)-dependent_oxidoreduct"/>
</dbReference>
<name>A0ABY9UX10_9ACTN</name>
<evidence type="ECO:0000313" key="2">
    <source>
        <dbReference type="EMBL" id="WNE94404.1"/>
    </source>
</evidence>
<dbReference type="SUPFAM" id="SSF51735">
    <property type="entry name" value="NAD(P)-binding Rossmann-fold domains"/>
    <property type="match status" value="1"/>
</dbReference>
<accession>A0ABY9UX10</accession>
<evidence type="ECO:0000259" key="1">
    <source>
        <dbReference type="Pfam" id="PF01370"/>
    </source>
</evidence>
<organism evidence="2 3">
    <name type="scientific">Streptomyces luomodiensis</name>
    <dbReference type="NCBI Taxonomy" id="3026192"/>
    <lineage>
        <taxon>Bacteria</taxon>
        <taxon>Bacillati</taxon>
        <taxon>Actinomycetota</taxon>
        <taxon>Actinomycetes</taxon>
        <taxon>Kitasatosporales</taxon>
        <taxon>Streptomycetaceae</taxon>
        <taxon>Streptomyces</taxon>
    </lineage>
</organism>